<protein>
    <recommendedName>
        <fullName evidence="8">CvpA family protein</fullName>
    </recommendedName>
</protein>
<dbReference type="EMBL" id="CAQJ01000081">
    <property type="protein sequence ID" value="CCQ91586.1"/>
    <property type="molecule type" value="Genomic_DNA"/>
</dbReference>
<accession>M1Z268</accession>
<keyword evidence="2 5" id="KW-0812">Transmembrane</keyword>
<feature type="transmembrane region" description="Helical" evidence="5">
    <location>
        <begin position="61"/>
        <end position="81"/>
    </location>
</feature>
<dbReference type="InterPro" id="IPR003825">
    <property type="entry name" value="Colicin-V_CvpA"/>
</dbReference>
<comment type="subcellular location">
    <subcellularLocation>
        <location evidence="1">Membrane</location>
        <topology evidence="1">Multi-pass membrane protein</topology>
    </subcellularLocation>
</comment>
<keyword evidence="7" id="KW-1185">Reference proteome</keyword>
<name>M1Z268_NITG3</name>
<dbReference type="InParanoid" id="M1Z268"/>
<dbReference type="STRING" id="1266370.NITGR_730044"/>
<dbReference type="GO" id="GO:0009403">
    <property type="term" value="P:toxin biosynthetic process"/>
    <property type="evidence" value="ECO:0007669"/>
    <property type="project" value="InterPro"/>
</dbReference>
<proteinExistence type="predicted"/>
<evidence type="ECO:0000256" key="4">
    <source>
        <dbReference type="ARBA" id="ARBA00023136"/>
    </source>
</evidence>
<dbReference type="AlphaFoldDB" id="M1Z268"/>
<sequence>MTFFDIVVLTIVLISAAYSAYRGMVRELFTFAGLFLGYVVALNFQGEMAETLLNTLDSPTLAHVLAFFLLFTGVYFAVYFLGKLLKKYIEKSESISRMDRVWGGVIGAVKGVFIIVVVLFPLQYLPDTYRSITDDSSLHPKLEELVEVFEENVDVPKEYIEKLNETDLKSTMRETVGEVRELKDGIEETLENGKEKFNEAAEMKDKIQEVFTKEDKEKLNEILDKMSDDEK</sequence>
<dbReference type="RefSeq" id="WP_005010457.1">
    <property type="nucleotide sequence ID" value="NZ_HG422173.1"/>
</dbReference>
<comment type="caution">
    <text evidence="6">The sequence shown here is derived from an EMBL/GenBank/DDBJ whole genome shotgun (WGS) entry which is preliminary data.</text>
</comment>
<evidence type="ECO:0000256" key="1">
    <source>
        <dbReference type="ARBA" id="ARBA00004141"/>
    </source>
</evidence>
<evidence type="ECO:0000313" key="7">
    <source>
        <dbReference type="Proteomes" id="UP000011704"/>
    </source>
</evidence>
<dbReference type="PANTHER" id="PTHR36926:SF1">
    <property type="entry name" value="COLICIN V PRODUCTION PROTEIN"/>
    <property type="match status" value="1"/>
</dbReference>
<keyword evidence="4 5" id="KW-0472">Membrane</keyword>
<dbReference type="HOGENOM" id="CLU_092720_4_1_0"/>
<dbReference type="PANTHER" id="PTHR36926">
    <property type="entry name" value="COLICIN V PRODUCTION PROTEIN"/>
    <property type="match status" value="1"/>
</dbReference>
<evidence type="ECO:0000256" key="3">
    <source>
        <dbReference type="ARBA" id="ARBA00022989"/>
    </source>
</evidence>
<evidence type="ECO:0008006" key="8">
    <source>
        <dbReference type="Google" id="ProtNLM"/>
    </source>
</evidence>
<evidence type="ECO:0000256" key="2">
    <source>
        <dbReference type="ARBA" id="ARBA00022692"/>
    </source>
</evidence>
<dbReference type="FunCoup" id="M1Z268">
    <property type="interactions" value="114"/>
</dbReference>
<gene>
    <name evidence="6" type="ORF">NITGR_730044</name>
</gene>
<organism evidence="6 7">
    <name type="scientific">Nitrospina gracilis (strain 3/211)</name>
    <dbReference type="NCBI Taxonomy" id="1266370"/>
    <lineage>
        <taxon>Bacteria</taxon>
        <taxon>Pseudomonadati</taxon>
        <taxon>Nitrospinota/Tectimicrobiota group</taxon>
        <taxon>Nitrospinota</taxon>
        <taxon>Nitrospinia</taxon>
        <taxon>Nitrospinales</taxon>
        <taxon>Nitrospinaceae</taxon>
        <taxon>Nitrospina</taxon>
    </lineage>
</organism>
<feature type="transmembrane region" description="Helical" evidence="5">
    <location>
        <begin position="28"/>
        <end position="46"/>
    </location>
</feature>
<feature type="transmembrane region" description="Helical" evidence="5">
    <location>
        <begin position="101"/>
        <end position="122"/>
    </location>
</feature>
<evidence type="ECO:0000313" key="6">
    <source>
        <dbReference type="EMBL" id="CCQ91586.1"/>
    </source>
</evidence>
<keyword evidence="3 5" id="KW-1133">Transmembrane helix</keyword>
<reference evidence="6 7" key="1">
    <citation type="journal article" date="2013" name="Front. Microbiol.">
        <title>The genome of Nitrospina gracilis illuminates the metabolism and evolution of the major marine nitrite oxidizer.</title>
        <authorList>
            <person name="Luecker S."/>
            <person name="Nowka B."/>
            <person name="Rattei T."/>
            <person name="Spieck E."/>
            <person name="and Daims H."/>
        </authorList>
    </citation>
    <scope>NUCLEOTIDE SEQUENCE [LARGE SCALE GENOMIC DNA]</scope>
    <source>
        <strain evidence="6 7">3/211</strain>
    </source>
</reference>
<feature type="transmembrane region" description="Helical" evidence="5">
    <location>
        <begin position="6"/>
        <end position="21"/>
    </location>
</feature>
<dbReference type="Proteomes" id="UP000011704">
    <property type="component" value="Unassembled WGS sequence"/>
</dbReference>
<dbReference type="InterPro" id="IPR052719">
    <property type="entry name" value="CvpA-like"/>
</dbReference>
<dbReference type="GO" id="GO:0016020">
    <property type="term" value="C:membrane"/>
    <property type="evidence" value="ECO:0007669"/>
    <property type="project" value="UniProtKB-SubCell"/>
</dbReference>
<evidence type="ECO:0000256" key="5">
    <source>
        <dbReference type="SAM" id="Phobius"/>
    </source>
</evidence>
<dbReference type="Pfam" id="PF02674">
    <property type="entry name" value="Colicin_V"/>
    <property type="match status" value="1"/>
</dbReference>
<dbReference type="OrthoDB" id="9810601at2"/>